<evidence type="ECO:0000313" key="2">
    <source>
        <dbReference type="Proteomes" id="UP000437562"/>
    </source>
</evidence>
<sequence length="51" mass="5842">MIAPLQLCLFVLIVLGGTGNIMKEMNFARKWLTLLQKTYILRVVYNEVGKT</sequence>
<evidence type="ECO:0000313" key="1">
    <source>
        <dbReference type="EMBL" id="VXC15096.1"/>
    </source>
</evidence>
<proteinExistence type="predicted"/>
<gene>
    <name evidence="1" type="ORF">BACI71_30079</name>
</gene>
<dbReference type="AlphaFoldDB" id="A0A653WAV8"/>
<dbReference type="Proteomes" id="UP000437562">
    <property type="component" value="Unassembled WGS sequence"/>
</dbReference>
<accession>A0A653WAV8</accession>
<organism evidence="1 2">
    <name type="scientific">Bacillus mycoides</name>
    <dbReference type="NCBI Taxonomy" id="1405"/>
    <lineage>
        <taxon>Bacteria</taxon>
        <taxon>Bacillati</taxon>
        <taxon>Bacillota</taxon>
        <taxon>Bacilli</taxon>
        <taxon>Bacillales</taxon>
        <taxon>Bacillaceae</taxon>
        <taxon>Bacillus</taxon>
        <taxon>Bacillus cereus group</taxon>
    </lineage>
</organism>
<reference evidence="1 2" key="1">
    <citation type="submission" date="2019-10" db="EMBL/GenBank/DDBJ databases">
        <authorList>
            <person name="Karimi E."/>
        </authorList>
    </citation>
    <scope>NUCLEOTIDE SEQUENCE [LARGE SCALE GENOMIC DNA]</scope>
    <source>
        <strain evidence="1">Bacillus sp. 71</strain>
    </source>
</reference>
<dbReference type="EMBL" id="CABWMC010000023">
    <property type="protein sequence ID" value="VXC15096.1"/>
    <property type="molecule type" value="Genomic_DNA"/>
</dbReference>
<name>A0A653WAV8_BACMY</name>
<protein>
    <submittedName>
        <fullName evidence="1">Uncharacterized protein</fullName>
    </submittedName>
</protein>